<evidence type="ECO:0000256" key="13">
    <source>
        <dbReference type="ARBA" id="ARBA00022837"/>
    </source>
</evidence>
<dbReference type="GO" id="GO:0005615">
    <property type="term" value="C:extracellular space"/>
    <property type="evidence" value="ECO:0007669"/>
    <property type="project" value="TreeGrafter"/>
</dbReference>
<keyword evidence="14" id="KW-0333">Golgi apparatus</keyword>
<dbReference type="InterPro" id="IPR018097">
    <property type="entry name" value="EGF_Ca-bd_CS"/>
</dbReference>
<keyword evidence="5" id="KW-0964">Secreted</keyword>
<dbReference type="EMBL" id="JAINUG010000044">
    <property type="protein sequence ID" value="KAJ8406165.1"/>
    <property type="molecule type" value="Genomic_DNA"/>
</dbReference>
<keyword evidence="8" id="KW-0165">Cleavage on pair of basic residues</keyword>
<protein>
    <recommendedName>
        <fullName evidence="22">Vitamin K-dependent protein C</fullName>
        <ecNumber evidence="21">3.4.21.69</ecNumber>
    </recommendedName>
    <alternativeName>
        <fullName evidence="25">Anticoagulant protein C</fullName>
    </alternativeName>
    <alternativeName>
        <fullName evidence="23">Autoprothrombin IIA</fullName>
    </alternativeName>
    <alternativeName>
        <fullName evidence="24">Blood coagulation factor XIV</fullName>
    </alternativeName>
</protein>
<dbReference type="PROSITE" id="PS00010">
    <property type="entry name" value="ASX_HYDROXYL"/>
    <property type="match status" value="1"/>
</dbReference>
<evidence type="ECO:0000256" key="21">
    <source>
        <dbReference type="ARBA" id="ARBA00038995"/>
    </source>
</evidence>
<keyword evidence="16" id="KW-0865">Zymogen</keyword>
<dbReference type="InterPro" id="IPR001314">
    <property type="entry name" value="Peptidase_S1A"/>
</dbReference>
<evidence type="ECO:0000256" key="24">
    <source>
        <dbReference type="ARBA" id="ARBA00042403"/>
    </source>
</evidence>
<dbReference type="PROSITE" id="PS00135">
    <property type="entry name" value="TRYPSIN_SER"/>
    <property type="match status" value="1"/>
</dbReference>
<dbReference type="SMART" id="SM00181">
    <property type="entry name" value="EGF"/>
    <property type="match status" value="2"/>
</dbReference>
<dbReference type="Gene3D" id="2.10.25.10">
    <property type="entry name" value="Laminin"/>
    <property type="match status" value="2"/>
</dbReference>
<keyword evidence="10 28" id="KW-0378">Hydrolase</keyword>
<dbReference type="InterPro" id="IPR001881">
    <property type="entry name" value="EGF-like_Ca-bd_dom"/>
</dbReference>
<dbReference type="PANTHER" id="PTHR24278">
    <property type="entry name" value="COAGULATION FACTOR"/>
    <property type="match status" value="1"/>
</dbReference>
<dbReference type="SMART" id="SM00069">
    <property type="entry name" value="GLA"/>
    <property type="match status" value="1"/>
</dbReference>
<keyword evidence="9" id="KW-0356">Hemostasis</keyword>
<evidence type="ECO:0000256" key="19">
    <source>
        <dbReference type="ARBA" id="ARBA00036045"/>
    </source>
</evidence>
<dbReference type="FunFam" id="2.10.25.10:FF:000279">
    <property type="entry name" value="Neurogenic locus notch 1"/>
    <property type="match status" value="1"/>
</dbReference>
<accession>A0AAD7SPB8</accession>
<feature type="active site" description="Charge relay system" evidence="26">
    <location>
        <position position="380"/>
    </location>
</feature>
<evidence type="ECO:0000256" key="18">
    <source>
        <dbReference type="ARBA" id="ARBA00023180"/>
    </source>
</evidence>
<dbReference type="PROSITE" id="PS00011">
    <property type="entry name" value="GLA_1"/>
    <property type="match status" value="1"/>
</dbReference>
<dbReference type="GO" id="GO:0007596">
    <property type="term" value="P:blood coagulation"/>
    <property type="evidence" value="ECO:0007669"/>
    <property type="project" value="UniProtKB-KW"/>
</dbReference>
<dbReference type="PROSITE" id="PS00022">
    <property type="entry name" value="EGF_1"/>
    <property type="match status" value="1"/>
</dbReference>
<dbReference type="GO" id="GO:0005794">
    <property type="term" value="C:Golgi apparatus"/>
    <property type="evidence" value="ECO:0007669"/>
    <property type="project" value="UniProtKB-SubCell"/>
</dbReference>
<dbReference type="Gene3D" id="4.10.740.10">
    <property type="entry name" value="Coagulation Factor IX"/>
    <property type="match status" value="1"/>
</dbReference>
<dbReference type="SUPFAM" id="SSF57630">
    <property type="entry name" value="GLA-domain"/>
    <property type="match status" value="1"/>
</dbReference>
<dbReference type="PROSITE" id="PS50240">
    <property type="entry name" value="TRYPSIN_DOM"/>
    <property type="match status" value="1"/>
</dbReference>
<dbReference type="Pfam" id="PF00594">
    <property type="entry name" value="Gla"/>
    <property type="match status" value="1"/>
</dbReference>
<dbReference type="PROSITE" id="PS01186">
    <property type="entry name" value="EGF_2"/>
    <property type="match status" value="2"/>
</dbReference>
<evidence type="ECO:0000256" key="20">
    <source>
        <dbReference type="ARBA" id="ARBA00037553"/>
    </source>
</evidence>
<feature type="domain" description="EGF-like" evidence="30">
    <location>
        <begin position="85"/>
        <end position="120"/>
    </location>
</feature>
<sequence length="433" mass="48166">MGKVFLCVSVLVSLWSASVISKSVFFSGPQANAVLRSKRANSFLEELKPANKERECVEEVCDFEEACEIFHTREAAIEFWTVYTDGNQCVPNPCVNGTCVDQFQSYACKCNPGFEGRHCDQLSTASNCTKANGDCDHVCREREDGESRFCSCLPGYRLQDNSRTCLPSAEYACGQLLVARASDSKPIMGLQPWLVGGEIGKKGESPWQVLVLNEKGKFHCGGVLIDQFWILTAAHCLESSSQFSVRLGDYERFKFEGTEVTLAVERAISHPDYDRVTVDNDIALLRLQQPVHYSQFIVPVCLPDRALAERVLHLNGTRTVVTGWGKVDEMKKHYSSALSFISIPLVEHSLCARTMENNVTHNVLCAGRLGGTQDPCEGDSGGPMVTQWRDTWFLIGLVSWGEGCGHKDKVGVYTKVSNYLEWIESVRNRQTTS</sequence>
<comment type="catalytic activity">
    <reaction evidence="19">
        <text>Degradation of blood coagulation factors Va and VIIIa.</text>
        <dbReference type="EC" id="3.4.21.69"/>
    </reaction>
</comment>
<evidence type="ECO:0000259" key="30">
    <source>
        <dbReference type="PROSITE" id="PS50026"/>
    </source>
</evidence>
<proteinExistence type="predicted"/>
<keyword evidence="12 28" id="KW-0720">Serine protease</keyword>
<dbReference type="InterPro" id="IPR033116">
    <property type="entry name" value="TRYPSIN_SER"/>
</dbReference>
<dbReference type="Pfam" id="PF14670">
    <property type="entry name" value="FXa_inhibition"/>
    <property type="match status" value="1"/>
</dbReference>
<feature type="chain" id="PRO_5042165970" description="Vitamin K-dependent protein C" evidence="29">
    <location>
        <begin position="22"/>
        <end position="433"/>
    </location>
</feature>
<feature type="signal peptide" evidence="29">
    <location>
        <begin position="1"/>
        <end position="21"/>
    </location>
</feature>
<keyword evidence="13" id="KW-0106">Calcium</keyword>
<evidence type="ECO:0000256" key="9">
    <source>
        <dbReference type="ARBA" id="ARBA00022696"/>
    </source>
</evidence>
<dbReference type="GO" id="GO:0005783">
    <property type="term" value="C:endoplasmic reticulum"/>
    <property type="evidence" value="ECO:0007669"/>
    <property type="project" value="UniProtKB-SubCell"/>
</dbReference>
<evidence type="ECO:0000256" key="26">
    <source>
        <dbReference type="PIRSR" id="PIRSR001143-1"/>
    </source>
</evidence>
<dbReference type="InterPro" id="IPR009003">
    <property type="entry name" value="Peptidase_S1_PA"/>
</dbReference>
<keyword evidence="4" id="KW-0301">Gamma-carboxyglutamic acid</keyword>
<dbReference type="PROSITE" id="PS50998">
    <property type="entry name" value="GLA_2"/>
    <property type="match status" value="1"/>
</dbReference>
<evidence type="ECO:0000256" key="1">
    <source>
        <dbReference type="ARBA" id="ARBA00004240"/>
    </source>
</evidence>
<dbReference type="SUPFAM" id="SSF57196">
    <property type="entry name" value="EGF/Laminin"/>
    <property type="match status" value="1"/>
</dbReference>
<evidence type="ECO:0000313" key="34">
    <source>
        <dbReference type="Proteomes" id="UP001221898"/>
    </source>
</evidence>
<dbReference type="SUPFAM" id="SSF50494">
    <property type="entry name" value="Trypsin-like serine proteases"/>
    <property type="match status" value="1"/>
</dbReference>
<dbReference type="SMART" id="SM00020">
    <property type="entry name" value="Tryp_SPc"/>
    <property type="match status" value="1"/>
</dbReference>
<reference evidence="33" key="1">
    <citation type="journal article" date="2023" name="Science">
        <title>Genome structures resolve the early diversification of teleost fishes.</title>
        <authorList>
            <person name="Parey E."/>
            <person name="Louis A."/>
            <person name="Montfort J."/>
            <person name="Bouchez O."/>
            <person name="Roques C."/>
            <person name="Iampietro C."/>
            <person name="Lluch J."/>
            <person name="Castinel A."/>
            <person name="Donnadieu C."/>
            <person name="Desvignes T."/>
            <person name="Floi Bucao C."/>
            <person name="Jouanno E."/>
            <person name="Wen M."/>
            <person name="Mejri S."/>
            <person name="Dirks R."/>
            <person name="Jansen H."/>
            <person name="Henkel C."/>
            <person name="Chen W.J."/>
            <person name="Zahm M."/>
            <person name="Cabau C."/>
            <person name="Klopp C."/>
            <person name="Thompson A.W."/>
            <person name="Robinson-Rechavi M."/>
            <person name="Braasch I."/>
            <person name="Lecointre G."/>
            <person name="Bobe J."/>
            <person name="Postlethwait J.H."/>
            <person name="Berthelot C."/>
            <person name="Roest Crollius H."/>
            <person name="Guiguen Y."/>
        </authorList>
    </citation>
    <scope>NUCLEOTIDE SEQUENCE</scope>
    <source>
        <strain evidence="33">NC1722</strain>
    </source>
</reference>
<comment type="function">
    <text evidence="20">Protein C is a vitamin K-dependent serine protease that regulates blood coagulation by inactivating factors Va and VIIIa in the presence of calcium ions and phospholipids. Exerts a protective effect on the endothelial cell barrier function.</text>
</comment>
<dbReference type="PRINTS" id="PR00722">
    <property type="entry name" value="CHYMOTRYPSIN"/>
</dbReference>
<dbReference type="PROSITE" id="PS01187">
    <property type="entry name" value="EGF_CA"/>
    <property type="match status" value="1"/>
</dbReference>
<evidence type="ECO:0000256" key="23">
    <source>
        <dbReference type="ARBA" id="ARBA00041306"/>
    </source>
</evidence>
<evidence type="ECO:0000256" key="29">
    <source>
        <dbReference type="SAM" id="SignalP"/>
    </source>
</evidence>
<organism evidence="33 34">
    <name type="scientific">Aldrovandia affinis</name>
    <dbReference type="NCBI Taxonomy" id="143900"/>
    <lineage>
        <taxon>Eukaryota</taxon>
        <taxon>Metazoa</taxon>
        <taxon>Chordata</taxon>
        <taxon>Craniata</taxon>
        <taxon>Vertebrata</taxon>
        <taxon>Euteleostomi</taxon>
        <taxon>Actinopterygii</taxon>
        <taxon>Neopterygii</taxon>
        <taxon>Teleostei</taxon>
        <taxon>Notacanthiformes</taxon>
        <taxon>Halosauridae</taxon>
        <taxon>Aldrovandia</taxon>
    </lineage>
</organism>
<dbReference type="PRINTS" id="PR00001">
    <property type="entry name" value="GLABLOOD"/>
</dbReference>
<name>A0AAD7SPB8_9TELE</name>
<evidence type="ECO:0000256" key="3">
    <source>
        <dbReference type="ARBA" id="ARBA00004613"/>
    </source>
</evidence>
<evidence type="ECO:0000256" key="10">
    <source>
        <dbReference type="ARBA" id="ARBA00022801"/>
    </source>
</evidence>
<dbReference type="InterPro" id="IPR018114">
    <property type="entry name" value="TRYPSIN_HIS"/>
</dbReference>
<feature type="domain" description="Gla" evidence="32">
    <location>
        <begin position="39"/>
        <end position="85"/>
    </location>
</feature>
<evidence type="ECO:0000256" key="25">
    <source>
        <dbReference type="ARBA" id="ARBA00042906"/>
    </source>
</evidence>
<comment type="caution">
    <text evidence="27">Lacks conserved residue(s) required for the propagation of feature annotation.</text>
</comment>
<dbReference type="CDD" id="cd00190">
    <property type="entry name" value="Tryp_SPc"/>
    <property type="match status" value="1"/>
</dbReference>
<evidence type="ECO:0000256" key="12">
    <source>
        <dbReference type="ARBA" id="ARBA00022825"/>
    </source>
</evidence>
<evidence type="ECO:0000259" key="31">
    <source>
        <dbReference type="PROSITE" id="PS50240"/>
    </source>
</evidence>
<dbReference type="Proteomes" id="UP001221898">
    <property type="component" value="Unassembled WGS sequence"/>
</dbReference>
<comment type="subcellular location">
    <subcellularLocation>
        <location evidence="1">Endoplasmic reticulum</location>
    </subcellularLocation>
    <subcellularLocation>
        <location evidence="2">Golgi apparatus</location>
    </subcellularLocation>
    <subcellularLocation>
        <location evidence="3">Secreted</location>
    </subcellularLocation>
</comment>
<keyword evidence="6 27" id="KW-0245">EGF-like domain</keyword>
<dbReference type="SMART" id="SM00179">
    <property type="entry name" value="EGF_CA"/>
    <property type="match status" value="1"/>
</dbReference>
<dbReference type="PIRSF" id="PIRSF001143">
    <property type="entry name" value="Factor_X"/>
    <property type="match status" value="1"/>
</dbReference>
<keyword evidence="29" id="KW-0732">Signal</keyword>
<feature type="disulfide bond" evidence="27">
    <location>
        <begin position="110"/>
        <end position="119"/>
    </location>
</feature>
<evidence type="ECO:0000256" key="27">
    <source>
        <dbReference type="PROSITE-ProRule" id="PRU00076"/>
    </source>
</evidence>
<dbReference type="InterPro" id="IPR017857">
    <property type="entry name" value="Coagulation_fac-like_Gla_dom"/>
</dbReference>
<dbReference type="GO" id="GO:0006508">
    <property type="term" value="P:proteolysis"/>
    <property type="evidence" value="ECO:0007669"/>
    <property type="project" value="UniProtKB-KW"/>
</dbReference>
<keyword evidence="11" id="KW-0256">Endoplasmic reticulum</keyword>
<dbReference type="InterPro" id="IPR043504">
    <property type="entry name" value="Peptidase_S1_PA_chymotrypsin"/>
</dbReference>
<dbReference type="Gene3D" id="2.40.10.10">
    <property type="entry name" value="Trypsin-like serine proteases"/>
    <property type="match status" value="2"/>
</dbReference>
<evidence type="ECO:0000256" key="15">
    <source>
        <dbReference type="ARBA" id="ARBA00023084"/>
    </source>
</evidence>
<keyword evidence="17 27" id="KW-1015">Disulfide bond</keyword>
<feature type="active site" description="Charge relay system" evidence="26">
    <location>
        <position position="235"/>
    </location>
</feature>
<dbReference type="FunFam" id="2.40.10.10:FF:000003">
    <property type="entry name" value="Transmembrane serine protease 3"/>
    <property type="match status" value="1"/>
</dbReference>
<evidence type="ECO:0000256" key="22">
    <source>
        <dbReference type="ARBA" id="ARBA00040219"/>
    </source>
</evidence>
<dbReference type="FunFam" id="4.10.740.10:FF:000001">
    <property type="entry name" value="vitamin K-dependent protein S"/>
    <property type="match status" value="1"/>
</dbReference>
<keyword evidence="18" id="KW-0325">Glycoprotein</keyword>
<feature type="active site" description="Charge relay system" evidence="26">
    <location>
        <position position="281"/>
    </location>
</feature>
<dbReference type="PANTHER" id="PTHR24278:SF0">
    <property type="entry name" value="VITAMIN K-DEPENDENT PROTEIN C"/>
    <property type="match status" value="1"/>
</dbReference>
<dbReference type="Pfam" id="PF00089">
    <property type="entry name" value="Trypsin"/>
    <property type="match status" value="1"/>
</dbReference>
<feature type="disulfide bond" evidence="27">
    <location>
        <begin position="89"/>
        <end position="99"/>
    </location>
</feature>
<evidence type="ECO:0000256" key="4">
    <source>
        <dbReference type="ARBA" id="ARBA00022479"/>
    </source>
</evidence>
<dbReference type="InterPro" id="IPR000742">
    <property type="entry name" value="EGF"/>
</dbReference>
<evidence type="ECO:0000256" key="17">
    <source>
        <dbReference type="ARBA" id="ARBA00023157"/>
    </source>
</evidence>
<keyword evidence="34" id="KW-1185">Reference proteome</keyword>
<evidence type="ECO:0000256" key="2">
    <source>
        <dbReference type="ARBA" id="ARBA00004555"/>
    </source>
</evidence>
<evidence type="ECO:0000259" key="32">
    <source>
        <dbReference type="PROSITE" id="PS50998"/>
    </source>
</evidence>
<dbReference type="GO" id="GO:0004252">
    <property type="term" value="F:serine-type endopeptidase activity"/>
    <property type="evidence" value="ECO:0007669"/>
    <property type="project" value="UniProtKB-EC"/>
</dbReference>
<evidence type="ECO:0000256" key="11">
    <source>
        <dbReference type="ARBA" id="ARBA00022824"/>
    </source>
</evidence>
<dbReference type="InterPro" id="IPR035972">
    <property type="entry name" value="GLA-like_dom_SF"/>
</dbReference>
<evidence type="ECO:0000256" key="14">
    <source>
        <dbReference type="ARBA" id="ARBA00023034"/>
    </source>
</evidence>
<dbReference type="InterPro" id="IPR012224">
    <property type="entry name" value="Pept_S1A_FX"/>
</dbReference>
<evidence type="ECO:0000313" key="33">
    <source>
        <dbReference type="EMBL" id="KAJ8406165.1"/>
    </source>
</evidence>
<dbReference type="PROSITE" id="PS50026">
    <property type="entry name" value="EGF_3"/>
    <property type="match status" value="1"/>
</dbReference>
<dbReference type="AlphaFoldDB" id="A0AAD7SPB8"/>
<dbReference type="InterPro" id="IPR000152">
    <property type="entry name" value="EGF-type_Asp/Asn_hydroxyl_site"/>
</dbReference>
<evidence type="ECO:0000256" key="28">
    <source>
        <dbReference type="RuleBase" id="RU363034"/>
    </source>
</evidence>
<feature type="domain" description="Peptidase S1" evidence="31">
    <location>
        <begin position="194"/>
        <end position="428"/>
    </location>
</feature>
<dbReference type="GO" id="GO:0005509">
    <property type="term" value="F:calcium ion binding"/>
    <property type="evidence" value="ECO:0007669"/>
    <property type="project" value="InterPro"/>
</dbReference>
<dbReference type="InterPro" id="IPR000294">
    <property type="entry name" value="GLA_domain"/>
</dbReference>
<dbReference type="EC" id="3.4.21.69" evidence="21"/>
<evidence type="ECO:0000256" key="6">
    <source>
        <dbReference type="ARBA" id="ARBA00022536"/>
    </source>
</evidence>
<dbReference type="PROSITE" id="PS00134">
    <property type="entry name" value="TRYPSIN_HIS"/>
    <property type="match status" value="1"/>
</dbReference>
<comment type="caution">
    <text evidence="33">The sequence shown here is derived from an EMBL/GenBank/DDBJ whole genome shotgun (WGS) entry which is preliminary data.</text>
</comment>
<evidence type="ECO:0000256" key="7">
    <source>
        <dbReference type="ARBA" id="ARBA00022670"/>
    </source>
</evidence>
<dbReference type="CDD" id="cd00054">
    <property type="entry name" value="EGF_CA"/>
    <property type="match status" value="1"/>
</dbReference>
<dbReference type="InterPro" id="IPR001254">
    <property type="entry name" value="Trypsin_dom"/>
</dbReference>
<gene>
    <name evidence="33" type="ORF">AAFF_G00303960</name>
</gene>
<evidence type="ECO:0000256" key="5">
    <source>
        <dbReference type="ARBA" id="ARBA00022525"/>
    </source>
</evidence>
<evidence type="ECO:0000256" key="16">
    <source>
        <dbReference type="ARBA" id="ARBA00023145"/>
    </source>
</evidence>
<keyword evidence="15" id="KW-0094">Blood coagulation</keyword>
<evidence type="ECO:0000256" key="8">
    <source>
        <dbReference type="ARBA" id="ARBA00022685"/>
    </source>
</evidence>
<keyword evidence="7 28" id="KW-0645">Protease</keyword>
<dbReference type="InterPro" id="IPR050442">
    <property type="entry name" value="Peptidase_S1_coag_factors"/>
</dbReference>
<dbReference type="Pfam" id="PF00008">
    <property type="entry name" value="EGF"/>
    <property type="match status" value="1"/>
</dbReference>